<geneLocation type="plasmid" evidence="1 2">
    <name>pYZ5</name>
</geneLocation>
<dbReference type="OrthoDB" id="7876980at2"/>
<sequence>MRTPQDPPRNPPIRNPLQRRDILKTLGLGAAGTAAATLLPAGDEAQAKESPQEQVKARYRETEHVKRFYALNRL</sequence>
<accession>A0A2R4VW07</accession>
<dbReference type="NCBIfam" id="TIGR02811">
    <property type="entry name" value="formate_TAT"/>
    <property type="match status" value="1"/>
</dbReference>
<organism evidence="1 2">
    <name type="scientific">Azospirillum humicireducens</name>
    <dbReference type="NCBI Taxonomy" id="1226968"/>
    <lineage>
        <taxon>Bacteria</taxon>
        <taxon>Pseudomonadati</taxon>
        <taxon>Pseudomonadota</taxon>
        <taxon>Alphaproteobacteria</taxon>
        <taxon>Rhodospirillales</taxon>
        <taxon>Azospirillaceae</taxon>
        <taxon>Azospirillum</taxon>
    </lineage>
</organism>
<gene>
    <name evidence="1" type="ORF">A6A40_26860</name>
</gene>
<protein>
    <recommendedName>
        <fullName evidence="3">Formate dehydrogenase</fullName>
    </recommendedName>
</protein>
<dbReference type="InterPro" id="IPR014177">
    <property type="entry name" value="Formate_DH_TAT-contain"/>
</dbReference>
<reference evidence="1 2" key="1">
    <citation type="submission" date="2018-04" db="EMBL/GenBank/DDBJ databases">
        <title>Complete genome sequence of the nitrogen-fixing bacterium Azospirillum humicireducens type strain SgZ-5.</title>
        <authorList>
            <person name="Yu Z."/>
        </authorList>
    </citation>
    <scope>NUCLEOTIDE SEQUENCE [LARGE SCALE GENOMIC DNA]</scope>
    <source>
        <strain evidence="1 2">SgZ-5</strain>
        <plasmid evidence="1 2">pYZ5</plasmid>
    </source>
</reference>
<name>A0A2R4VW07_9PROT</name>
<keyword evidence="2" id="KW-1185">Reference proteome</keyword>
<keyword evidence="1" id="KW-0614">Plasmid</keyword>
<dbReference type="InterPro" id="IPR006311">
    <property type="entry name" value="TAT_signal"/>
</dbReference>
<dbReference type="AlphaFoldDB" id="A0A2R4VW07"/>
<evidence type="ECO:0008006" key="3">
    <source>
        <dbReference type="Google" id="ProtNLM"/>
    </source>
</evidence>
<dbReference type="RefSeq" id="WP_108548856.1">
    <property type="nucleotide sequence ID" value="NZ_CP028906.1"/>
</dbReference>
<dbReference type="KEGG" id="ahu:A6A40_26860"/>
<evidence type="ECO:0000313" key="2">
    <source>
        <dbReference type="Proteomes" id="UP000077405"/>
    </source>
</evidence>
<evidence type="ECO:0000313" key="1">
    <source>
        <dbReference type="EMBL" id="AWB08602.1"/>
    </source>
</evidence>
<dbReference type="Proteomes" id="UP000077405">
    <property type="component" value="Plasmid pYZ5"/>
</dbReference>
<dbReference type="PROSITE" id="PS51318">
    <property type="entry name" value="TAT"/>
    <property type="match status" value="1"/>
</dbReference>
<dbReference type="EMBL" id="CP028906">
    <property type="protein sequence ID" value="AWB08602.1"/>
    <property type="molecule type" value="Genomic_DNA"/>
</dbReference>
<proteinExistence type="predicted"/>